<keyword evidence="3" id="KW-1185">Reference proteome</keyword>
<feature type="transmembrane region" description="Helical" evidence="1">
    <location>
        <begin position="94"/>
        <end position="115"/>
    </location>
</feature>
<proteinExistence type="predicted"/>
<dbReference type="EMBL" id="JAVRIA010000002">
    <property type="protein sequence ID" value="MDT0557910.1"/>
    <property type="molecule type" value="Genomic_DNA"/>
</dbReference>
<dbReference type="Pfam" id="PF08570">
    <property type="entry name" value="DUF1761"/>
    <property type="match status" value="1"/>
</dbReference>
<comment type="caution">
    <text evidence="2">The sequence shown here is derived from an EMBL/GenBank/DDBJ whole genome shotgun (WGS) entry which is preliminary data.</text>
</comment>
<feature type="transmembrane region" description="Helical" evidence="1">
    <location>
        <begin position="122"/>
        <end position="144"/>
    </location>
</feature>
<dbReference type="RefSeq" id="WP_311426684.1">
    <property type="nucleotide sequence ID" value="NZ_JAVRIA010000002.1"/>
</dbReference>
<organism evidence="2 3">
    <name type="scientific">Microcosmobacter mediterraneus</name>
    <dbReference type="NCBI Taxonomy" id="3075607"/>
    <lineage>
        <taxon>Bacteria</taxon>
        <taxon>Pseudomonadati</taxon>
        <taxon>Bacteroidota</taxon>
        <taxon>Flavobacteriia</taxon>
        <taxon>Flavobacteriales</taxon>
        <taxon>Flavobacteriaceae</taxon>
        <taxon>Microcosmobacter</taxon>
    </lineage>
</organism>
<accession>A0ABU2YJD2</accession>
<keyword evidence="1" id="KW-1133">Transmembrane helix</keyword>
<keyword evidence="1" id="KW-0812">Transmembrane</keyword>
<evidence type="ECO:0000256" key="1">
    <source>
        <dbReference type="SAM" id="Phobius"/>
    </source>
</evidence>
<dbReference type="Proteomes" id="UP001259492">
    <property type="component" value="Unassembled WGS sequence"/>
</dbReference>
<feature type="transmembrane region" description="Helical" evidence="1">
    <location>
        <begin position="54"/>
        <end position="74"/>
    </location>
</feature>
<evidence type="ECO:0000313" key="3">
    <source>
        <dbReference type="Proteomes" id="UP001259492"/>
    </source>
</evidence>
<evidence type="ECO:0000313" key="2">
    <source>
        <dbReference type="EMBL" id="MDT0557910.1"/>
    </source>
</evidence>
<dbReference type="InterPro" id="IPR013879">
    <property type="entry name" value="DUF1761"/>
</dbReference>
<name>A0ABU2YJD2_9FLAO</name>
<feature type="transmembrane region" description="Helical" evidence="1">
    <location>
        <begin position="6"/>
        <end position="26"/>
    </location>
</feature>
<protein>
    <submittedName>
        <fullName evidence="2">DUF1761 domain-containing protein</fullName>
    </submittedName>
</protein>
<gene>
    <name evidence="2" type="ORF">RM697_04590</name>
</gene>
<sequence>MEDMSINWLALVAASILPLVTGFLWYGPLFGKLWMRESGMTEEKAKQMNPAKTYGLAVVFAFLIAFFIMPMVFFGGPPEMPHGTAEYMTFKHGALHGAMLGLFVVLPVFATNALFEQRSLKYVLINVGYWVVTMALMGGLINAWT</sequence>
<keyword evidence="1" id="KW-0472">Membrane</keyword>
<reference evidence="2 3" key="1">
    <citation type="submission" date="2023-09" db="EMBL/GenBank/DDBJ databases">
        <authorList>
            <person name="Rey-Velasco X."/>
        </authorList>
    </citation>
    <scope>NUCLEOTIDE SEQUENCE [LARGE SCALE GENOMIC DNA]</scope>
    <source>
        <strain evidence="2 3">W332</strain>
    </source>
</reference>